<dbReference type="NCBIfam" id="TIGR00229">
    <property type="entry name" value="sensory_box"/>
    <property type="match status" value="2"/>
</dbReference>
<dbReference type="SMART" id="SM00267">
    <property type="entry name" value="GGDEF"/>
    <property type="match status" value="1"/>
</dbReference>
<dbReference type="InterPro" id="IPR035965">
    <property type="entry name" value="PAS-like_dom_sf"/>
</dbReference>
<organism evidence="3 4">
    <name type="scientific">Planomonospora venezuelensis</name>
    <dbReference type="NCBI Taxonomy" id="1999"/>
    <lineage>
        <taxon>Bacteria</taxon>
        <taxon>Bacillati</taxon>
        <taxon>Actinomycetota</taxon>
        <taxon>Actinomycetes</taxon>
        <taxon>Streptosporangiales</taxon>
        <taxon>Streptosporangiaceae</taxon>
        <taxon>Planomonospora</taxon>
    </lineage>
</organism>
<dbReference type="RefSeq" id="WP_184948729.1">
    <property type="nucleotide sequence ID" value="NZ_BAAAWZ010000004.1"/>
</dbReference>
<feature type="domain" description="PAS" evidence="1">
    <location>
        <begin position="254"/>
        <end position="323"/>
    </location>
</feature>
<dbReference type="InterPro" id="IPR029787">
    <property type="entry name" value="Nucleotide_cyclase"/>
</dbReference>
<dbReference type="SMART" id="SM00091">
    <property type="entry name" value="PAS"/>
    <property type="match status" value="2"/>
</dbReference>
<dbReference type="InterPro" id="IPR000014">
    <property type="entry name" value="PAS"/>
</dbReference>
<dbReference type="NCBIfam" id="TIGR00254">
    <property type="entry name" value="GGDEF"/>
    <property type="match status" value="1"/>
</dbReference>
<dbReference type="SUPFAM" id="SSF55785">
    <property type="entry name" value="PYP-like sensor domain (PAS domain)"/>
    <property type="match status" value="2"/>
</dbReference>
<evidence type="ECO:0000313" key="3">
    <source>
        <dbReference type="EMBL" id="MBB5968044.1"/>
    </source>
</evidence>
<dbReference type="InterPro" id="IPR043128">
    <property type="entry name" value="Rev_trsase/Diguanyl_cyclase"/>
</dbReference>
<dbReference type="Proteomes" id="UP000562352">
    <property type="component" value="Unassembled WGS sequence"/>
</dbReference>
<dbReference type="AlphaFoldDB" id="A0A841DI51"/>
<feature type="domain" description="PAS" evidence="1">
    <location>
        <begin position="149"/>
        <end position="183"/>
    </location>
</feature>
<comment type="caution">
    <text evidence="3">The sequence shown here is derived from an EMBL/GenBank/DDBJ whole genome shotgun (WGS) entry which is preliminary data.</text>
</comment>
<dbReference type="PROSITE" id="PS50112">
    <property type="entry name" value="PAS"/>
    <property type="match status" value="2"/>
</dbReference>
<dbReference type="PANTHER" id="PTHR44757">
    <property type="entry name" value="DIGUANYLATE CYCLASE DGCP"/>
    <property type="match status" value="1"/>
</dbReference>
<dbReference type="CDD" id="cd00130">
    <property type="entry name" value="PAS"/>
    <property type="match status" value="2"/>
</dbReference>
<dbReference type="InterPro" id="IPR000160">
    <property type="entry name" value="GGDEF_dom"/>
</dbReference>
<dbReference type="Gene3D" id="3.30.450.20">
    <property type="entry name" value="PAS domain"/>
    <property type="match status" value="2"/>
</dbReference>
<evidence type="ECO:0000259" key="1">
    <source>
        <dbReference type="PROSITE" id="PS50112"/>
    </source>
</evidence>
<sequence>MTEHVRSLETRDKTFAALLDIPHARVAALAADGSRIPMPPVPGLGDDRLVPVPEEKASVLEMLHPADAVAALATWERAGRTGVASVSARMRDDQDRRCRLTAVDMRHRYGVFFCVFVELGDDASESAAPAEQSLASLRPRSARMVKKFDGVITDVDDRTTRMLGWTREQMIGSRSTEFFHEEDVHRSIAGWLDMLSTKQGSRSRVRHRRADGGWLWVEIENIYQEEAGLEEAVIVAHVSDISEEMAAYEALGQREHLFRRLAGSLPVGLLQLGQDGSVVYANSLLTSMFGTGDARTAEEQFANVAGYDREMLDAALQDVLHGGPDRELEITIEPPRSAREVRRCAVTLISLSDEEGAPGAIACVRDVTESARSREELRIKATFDHLTGCYNRSSSLGILDRELAAEDHRLTGVIFVDLNEFKSVNDSLGHAAGDELLVQAAGRIRGVVRGDDIVGRIGGDEFLLICPRMEQSAEVMNIAERVGRALEGDVTLAAGTARLSAAVGVACSADGSTGDTLIAQADAAMYESKRRRPRRPVLFDETLTGAEAQR</sequence>
<feature type="domain" description="GGDEF" evidence="2">
    <location>
        <begin position="409"/>
        <end position="541"/>
    </location>
</feature>
<reference evidence="3 4" key="1">
    <citation type="submission" date="2020-08" db="EMBL/GenBank/DDBJ databases">
        <title>Genomic Encyclopedia of Type Strains, Phase III (KMG-III): the genomes of soil and plant-associated and newly described type strains.</title>
        <authorList>
            <person name="Whitman W."/>
        </authorList>
    </citation>
    <scope>NUCLEOTIDE SEQUENCE [LARGE SCALE GENOMIC DNA]</scope>
    <source>
        <strain evidence="3 4">CECT 3303</strain>
    </source>
</reference>
<dbReference type="PROSITE" id="PS50887">
    <property type="entry name" value="GGDEF"/>
    <property type="match status" value="1"/>
</dbReference>
<gene>
    <name evidence="3" type="ORF">FHS22_007362</name>
</gene>
<dbReference type="InterPro" id="IPR013655">
    <property type="entry name" value="PAS_fold_3"/>
</dbReference>
<name>A0A841DI51_PLAVE</name>
<dbReference type="EMBL" id="JACHJJ010000047">
    <property type="protein sequence ID" value="MBB5968044.1"/>
    <property type="molecule type" value="Genomic_DNA"/>
</dbReference>
<keyword evidence="4" id="KW-1185">Reference proteome</keyword>
<dbReference type="Gene3D" id="3.30.70.270">
    <property type="match status" value="1"/>
</dbReference>
<evidence type="ECO:0000259" key="2">
    <source>
        <dbReference type="PROSITE" id="PS50887"/>
    </source>
</evidence>
<dbReference type="InterPro" id="IPR052155">
    <property type="entry name" value="Biofilm_reg_signaling"/>
</dbReference>
<evidence type="ECO:0000313" key="4">
    <source>
        <dbReference type="Proteomes" id="UP000562352"/>
    </source>
</evidence>
<dbReference type="Pfam" id="PF08448">
    <property type="entry name" value="PAS_4"/>
    <property type="match status" value="1"/>
</dbReference>
<dbReference type="Pfam" id="PF08447">
    <property type="entry name" value="PAS_3"/>
    <property type="match status" value="1"/>
</dbReference>
<proteinExistence type="predicted"/>
<accession>A0A841DI51</accession>
<protein>
    <submittedName>
        <fullName evidence="3">Diguanylate cyclase (GGDEF)-like protein/PAS domain S-box-containing protein</fullName>
    </submittedName>
</protein>
<dbReference type="InterPro" id="IPR013656">
    <property type="entry name" value="PAS_4"/>
</dbReference>
<dbReference type="Pfam" id="PF00990">
    <property type="entry name" value="GGDEF"/>
    <property type="match status" value="1"/>
</dbReference>
<dbReference type="CDD" id="cd01949">
    <property type="entry name" value="GGDEF"/>
    <property type="match status" value="1"/>
</dbReference>
<dbReference type="SUPFAM" id="SSF55073">
    <property type="entry name" value="Nucleotide cyclase"/>
    <property type="match status" value="1"/>
</dbReference>
<dbReference type="PANTHER" id="PTHR44757:SF2">
    <property type="entry name" value="BIOFILM ARCHITECTURE MAINTENANCE PROTEIN MBAA"/>
    <property type="match status" value="1"/>
</dbReference>